<accession>A0A857DI41</accession>
<dbReference type="EMBL" id="CP046996">
    <property type="protein sequence ID" value="QHA01010.1"/>
    <property type="molecule type" value="Genomic_DNA"/>
</dbReference>
<dbReference type="GO" id="GO:0006313">
    <property type="term" value="P:DNA transposition"/>
    <property type="evidence" value="ECO:0007669"/>
    <property type="project" value="InterPro"/>
</dbReference>
<evidence type="ECO:0000313" key="9">
    <source>
        <dbReference type="EMBL" id="QHA01252.1"/>
    </source>
</evidence>
<dbReference type="Pfam" id="PF05598">
    <property type="entry name" value="DUF772"/>
    <property type="match status" value="1"/>
</dbReference>
<dbReference type="RefSeq" id="WP_019226936.1">
    <property type="nucleotide sequence ID" value="NZ_CP046996.1"/>
</dbReference>
<comment type="similarity">
    <text evidence="2">Belongs to the transposase 11 family.</text>
</comment>
<dbReference type="EMBL" id="CP046996">
    <property type="protein sequence ID" value="QHA01252.1"/>
    <property type="molecule type" value="Genomic_DNA"/>
</dbReference>
<keyword evidence="5" id="KW-0233">DNA recombination</keyword>
<dbReference type="GO" id="GO:0003677">
    <property type="term" value="F:DNA binding"/>
    <property type="evidence" value="ECO:0007669"/>
    <property type="project" value="UniProtKB-KW"/>
</dbReference>
<protein>
    <submittedName>
        <fullName evidence="8">IS5 family transposase</fullName>
    </submittedName>
</protein>
<dbReference type="GO" id="GO:0004803">
    <property type="term" value="F:transposase activity"/>
    <property type="evidence" value="ECO:0007669"/>
    <property type="project" value="InterPro"/>
</dbReference>
<dbReference type="NCBIfam" id="NF033581">
    <property type="entry name" value="transpos_IS5_4"/>
    <property type="match status" value="1"/>
</dbReference>
<dbReference type="PANTHER" id="PTHR35604:SF2">
    <property type="entry name" value="TRANSPOSASE INSH FOR INSERTION SEQUENCE ELEMENT IS5A-RELATED"/>
    <property type="match status" value="1"/>
</dbReference>
<evidence type="ECO:0000256" key="4">
    <source>
        <dbReference type="ARBA" id="ARBA00023125"/>
    </source>
</evidence>
<keyword evidence="4" id="KW-0238">DNA-binding</keyword>
<comment type="function">
    <text evidence="1">Involved in the transposition of the insertion sequence IS5.</text>
</comment>
<reference evidence="8 10" key="1">
    <citation type="submission" date="2019-12" db="EMBL/GenBank/DDBJ databases">
        <title>Sequence classification of anaerobic respiratory reductive dehalogenases: First we see many, then we see few.</title>
        <authorList>
            <person name="Molenda O."/>
            <person name="Puentes Jacome L.A."/>
            <person name="Cao X."/>
            <person name="Nesbo C.L."/>
            <person name="Tang S."/>
            <person name="Morson N."/>
            <person name="Patron J."/>
            <person name="Lomheim L."/>
            <person name="Wishart D.S."/>
            <person name="Edwards E.A."/>
        </authorList>
    </citation>
    <scope>NUCLEOTIDE SEQUENCE [LARGE SCALE GENOMIC DNA]</scope>
    <source>
        <strain evidence="8 10">12DCA</strain>
    </source>
</reference>
<organism evidence="8 10">
    <name type="scientific">Dehalobacter restrictus</name>
    <dbReference type="NCBI Taxonomy" id="55583"/>
    <lineage>
        <taxon>Bacteria</taxon>
        <taxon>Bacillati</taxon>
        <taxon>Bacillota</taxon>
        <taxon>Clostridia</taxon>
        <taxon>Eubacteriales</taxon>
        <taxon>Desulfitobacteriaceae</taxon>
        <taxon>Dehalobacter</taxon>
    </lineage>
</organism>
<evidence type="ECO:0000256" key="3">
    <source>
        <dbReference type="ARBA" id="ARBA00022578"/>
    </source>
</evidence>
<dbReference type="InterPro" id="IPR047959">
    <property type="entry name" value="Transpos_IS5"/>
</dbReference>
<evidence type="ECO:0000313" key="10">
    <source>
        <dbReference type="Proteomes" id="UP000430508"/>
    </source>
</evidence>
<dbReference type="InterPro" id="IPR002559">
    <property type="entry name" value="Transposase_11"/>
</dbReference>
<proteinExistence type="inferred from homology"/>
<feature type="domain" description="Transposase IS4-like" evidence="6">
    <location>
        <begin position="138"/>
        <end position="315"/>
    </location>
</feature>
<name>A0A857DI41_9FIRM</name>
<evidence type="ECO:0000256" key="1">
    <source>
        <dbReference type="ARBA" id="ARBA00003544"/>
    </source>
</evidence>
<dbReference type="PANTHER" id="PTHR35604">
    <property type="entry name" value="TRANSPOSASE INSH FOR INSERTION SEQUENCE ELEMENT IS5A-RELATED"/>
    <property type="match status" value="1"/>
</dbReference>
<dbReference type="Pfam" id="PF01609">
    <property type="entry name" value="DDE_Tnp_1"/>
    <property type="match status" value="1"/>
</dbReference>
<evidence type="ECO:0000256" key="2">
    <source>
        <dbReference type="ARBA" id="ARBA00010075"/>
    </source>
</evidence>
<feature type="domain" description="Transposase InsH N-terminal" evidence="7">
    <location>
        <begin position="15"/>
        <end position="110"/>
    </location>
</feature>
<evidence type="ECO:0000313" key="8">
    <source>
        <dbReference type="EMBL" id="QHA01010.1"/>
    </source>
</evidence>
<keyword evidence="3" id="KW-0815">Transposition</keyword>
<evidence type="ECO:0000256" key="5">
    <source>
        <dbReference type="ARBA" id="ARBA00023172"/>
    </source>
</evidence>
<dbReference type="AlphaFoldDB" id="A0A857DI41"/>
<evidence type="ECO:0000259" key="6">
    <source>
        <dbReference type="Pfam" id="PF01609"/>
    </source>
</evidence>
<sequence>MGQQTFSDIEYSNRRKKTKREEFLEIMNEIIPWDEWVALIQPHYFDGKRGRPPLGIEKMLRMYLLQIWFSLSDEGVEDAIYDSYAMRKFMGIDFIHEQAPDATTLLKFRHLIEESGLGKAFFEAINRCLEQCGHIMKGGTIVDATLISAPSSTKNASGSRDPEMHQTKKGNQWYFGMKCHIGVDAGTGYIHGIAATGANVHDIAEASKLMRPEDEVFYGDAGYLGLNKRPEITEDPHKSQIDYRIAERPGKKRSMDNGPARDFYCHIEFRKASVRAKVEHAFHIIKNIFGFKKVCYRGIAKNLNRLYMLAASANLLMCARSGGWRSQCA</sequence>
<dbReference type="Proteomes" id="UP000430508">
    <property type="component" value="Chromosome"/>
</dbReference>
<dbReference type="InterPro" id="IPR008490">
    <property type="entry name" value="Transposase_InsH_N"/>
</dbReference>
<gene>
    <name evidence="8" type="ORF">GQ588_10380</name>
    <name evidence="9" type="ORF">GQ588_11690</name>
</gene>
<evidence type="ECO:0000259" key="7">
    <source>
        <dbReference type="Pfam" id="PF05598"/>
    </source>
</evidence>